<dbReference type="PIRSF" id="PIRSF016398">
    <property type="entry name" value="TFIIE-beta"/>
    <property type="match status" value="1"/>
</dbReference>
<dbReference type="EMBL" id="AZGZ01000009">
    <property type="protein sequence ID" value="KZZ93009.1"/>
    <property type="molecule type" value="Genomic_DNA"/>
</dbReference>
<dbReference type="InterPro" id="IPR054600">
    <property type="entry name" value="TFA2_E-tether"/>
</dbReference>
<dbReference type="PANTHER" id="PTHR12716">
    <property type="entry name" value="TRANSCRIPTION INITIATION FACTOR IIE, BETA SUBUNIT"/>
    <property type="match status" value="1"/>
</dbReference>
<feature type="compositionally biased region" description="Basic and acidic residues" evidence="8">
    <location>
        <begin position="24"/>
        <end position="33"/>
    </location>
</feature>
<dbReference type="Pfam" id="PF22254">
    <property type="entry name" value="TFA2_E-tether"/>
    <property type="match status" value="1"/>
</dbReference>
<feature type="region of interest" description="Disordered" evidence="8">
    <location>
        <begin position="24"/>
        <end position="68"/>
    </location>
</feature>
<reference evidence="10 11" key="1">
    <citation type="journal article" date="2016" name="Genome Biol. Evol.">
        <title>Divergent and convergent evolution of fungal pathogenicity.</title>
        <authorList>
            <person name="Shang Y."/>
            <person name="Xiao G."/>
            <person name="Zheng P."/>
            <person name="Cen K."/>
            <person name="Zhan S."/>
            <person name="Wang C."/>
        </authorList>
    </citation>
    <scope>NUCLEOTIDE SEQUENCE [LARGE SCALE GENOMIC DNA]</scope>
    <source>
        <strain evidence="10 11">ARSEF 7405</strain>
    </source>
</reference>
<dbReference type="GO" id="GO:0003743">
    <property type="term" value="F:translation initiation factor activity"/>
    <property type="evidence" value="ECO:0007669"/>
    <property type="project" value="UniProtKB-KW"/>
</dbReference>
<dbReference type="InterPro" id="IPR003166">
    <property type="entry name" value="TFIIE_bsu_DNA-bd"/>
</dbReference>
<feature type="domain" description="TFIIE beta" evidence="9">
    <location>
        <begin position="62"/>
        <end position="148"/>
    </location>
</feature>
<dbReference type="InterPro" id="IPR040501">
    <property type="entry name" value="TFA2_Winged_2"/>
</dbReference>
<dbReference type="PANTHER" id="PTHR12716:SF8">
    <property type="entry name" value="TRANSCRIPTION INITIATION FACTOR IIE SUBUNIT BETA"/>
    <property type="match status" value="1"/>
</dbReference>
<proteinExistence type="inferred from homology"/>
<dbReference type="GO" id="GO:0003677">
    <property type="term" value="F:DNA binding"/>
    <property type="evidence" value="ECO:0007669"/>
    <property type="project" value="UniProtKB-UniRule"/>
</dbReference>
<gene>
    <name evidence="10" type="ORF">AAP_02475</name>
</gene>
<dbReference type="GO" id="GO:0016251">
    <property type="term" value="F:RNA polymerase II general transcription initiation factor activity"/>
    <property type="evidence" value="ECO:0007669"/>
    <property type="project" value="EnsemblFungi"/>
</dbReference>
<dbReference type="InterPro" id="IPR016656">
    <property type="entry name" value="TFIIE-bsu"/>
</dbReference>
<keyword evidence="3 7" id="KW-0238">DNA-binding</keyword>
<keyword evidence="10" id="KW-0396">Initiation factor</keyword>
<evidence type="ECO:0000256" key="4">
    <source>
        <dbReference type="ARBA" id="ARBA00023163"/>
    </source>
</evidence>
<dbReference type="GO" id="GO:0006367">
    <property type="term" value="P:transcription initiation at RNA polymerase II promoter"/>
    <property type="evidence" value="ECO:0007669"/>
    <property type="project" value="UniProtKB-UniRule"/>
</dbReference>
<keyword evidence="11" id="KW-1185">Reference proteome</keyword>
<comment type="caution">
    <text evidence="10">The sequence shown here is derived from an EMBL/GenBank/DDBJ whole genome shotgun (WGS) entry which is preliminary data.</text>
</comment>
<feature type="compositionally biased region" description="Polar residues" evidence="8">
    <location>
        <begin position="57"/>
        <end position="68"/>
    </location>
</feature>
<keyword evidence="4 7" id="KW-0804">Transcription</keyword>
<evidence type="ECO:0000256" key="1">
    <source>
        <dbReference type="ARBA" id="ARBA00004123"/>
    </source>
</evidence>
<evidence type="ECO:0000313" key="10">
    <source>
        <dbReference type="EMBL" id="KZZ93009.1"/>
    </source>
</evidence>
<sequence length="290" mass="32442">MSYLQNQINSFNSNVVAAAKRMPTDRRFAKDKQQAQSSAAASASSATATAASKGRQNDPSAYSQPLSSSAGTNRMVQVTFAIEYLKTKGVPLTFADISSYLSLEQQGYDEQHLRIVERILQTHPKIKYDPSGADGRGTLSFKPPHNIRTADELLRKLQAQPTGQGMSVAELREGWPGVVAEINRLEKEGKLLVTRNKKEDFPKMVWPNDPSLIIHFDPEFKQIWEKTKIPDPDTVIEELEKAGITPTNKNKVVKAKPQFERKKTKRTRRGGKVTNTHMAGILRDYSHLQP</sequence>
<name>A0A167ZRQ2_9EURO</name>
<evidence type="ECO:0000256" key="3">
    <source>
        <dbReference type="ARBA" id="ARBA00023125"/>
    </source>
</evidence>
<dbReference type="Pfam" id="PF02186">
    <property type="entry name" value="TFIIE_beta"/>
    <property type="match status" value="1"/>
</dbReference>
<feature type="compositionally biased region" description="Low complexity" evidence="8">
    <location>
        <begin position="34"/>
        <end position="52"/>
    </location>
</feature>
<dbReference type="OrthoDB" id="5323195at2759"/>
<dbReference type="AlphaFoldDB" id="A0A167ZRQ2"/>
<keyword evidence="5 7" id="KW-0539">Nucleus</keyword>
<dbReference type="GO" id="GO:0001097">
    <property type="term" value="F:TFIIH-class transcription factor complex binding"/>
    <property type="evidence" value="ECO:0007669"/>
    <property type="project" value="TreeGrafter"/>
</dbReference>
<comment type="function">
    <text evidence="6 7">Recruits TFIIH to the initiation complex and stimulates the RNA polymerase II C-terminal domain kinase and DNA-dependent ATPase activities of TFIIH. Both TFIIH and TFIIE are required for promoter clearance by RNA polymerase.</text>
</comment>
<evidence type="ECO:0000256" key="7">
    <source>
        <dbReference type="PIRNR" id="PIRNR016398"/>
    </source>
</evidence>
<keyword evidence="10" id="KW-0648">Protein biosynthesis</keyword>
<dbReference type="Pfam" id="PF18121">
    <property type="entry name" value="TFA2_Winged_2"/>
    <property type="match status" value="1"/>
</dbReference>
<dbReference type="VEuPathDB" id="FungiDB:AAP_02475"/>
<evidence type="ECO:0000256" key="8">
    <source>
        <dbReference type="SAM" id="MobiDB-lite"/>
    </source>
</evidence>
<dbReference type="Proteomes" id="UP000242877">
    <property type="component" value="Unassembled WGS sequence"/>
</dbReference>
<evidence type="ECO:0000313" key="11">
    <source>
        <dbReference type="Proteomes" id="UP000242877"/>
    </source>
</evidence>
<dbReference type="GO" id="GO:0005673">
    <property type="term" value="C:transcription factor TFIIE complex"/>
    <property type="evidence" value="ECO:0007669"/>
    <property type="project" value="UniProtKB-UniRule"/>
</dbReference>
<comment type="subunit">
    <text evidence="7">Tetramer of two alpha and two beta chains.</text>
</comment>
<keyword evidence="2 7" id="KW-0805">Transcription regulation</keyword>
<evidence type="ECO:0000256" key="5">
    <source>
        <dbReference type="ARBA" id="ARBA00023242"/>
    </source>
</evidence>
<comment type="subcellular location">
    <subcellularLocation>
        <location evidence="1 7">Nucleus</location>
    </subcellularLocation>
</comment>
<accession>A0A167ZRQ2</accession>
<comment type="similarity">
    <text evidence="7">Belongs to the TFIIE beta subunit family.</text>
</comment>
<dbReference type="PROSITE" id="PS51351">
    <property type="entry name" value="TFIIE_BETA_C"/>
    <property type="match status" value="1"/>
</dbReference>
<organism evidence="10 11">
    <name type="scientific">Ascosphaera apis ARSEF 7405</name>
    <dbReference type="NCBI Taxonomy" id="392613"/>
    <lineage>
        <taxon>Eukaryota</taxon>
        <taxon>Fungi</taxon>
        <taxon>Dikarya</taxon>
        <taxon>Ascomycota</taxon>
        <taxon>Pezizomycotina</taxon>
        <taxon>Eurotiomycetes</taxon>
        <taxon>Eurotiomycetidae</taxon>
        <taxon>Onygenales</taxon>
        <taxon>Ascosphaeraceae</taxon>
        <taxon>Ascosphaera</taxon>
    </lineage>
</organism>
<evidence type="ECO:0000256" key="6">
    <source>
        <dbReference type="ARBA" id="ARBA00025581"/>
    </source>
</evidence>
<evidence type="ECO:0000256" key="2">
    <source>
        <dbReference type="ARBA" id="ARBA00023015"/>
    </source>
</evidence>
<evidence type="ECO:0000259" key="9">
    <source>
        <dbReference type="PROSITE" id="PS51351"/>
    </source>
</evidence>
<protein>
    <recommendedName>
        <fullName evidence="7">Transcription initiation factor IIE subunit beta</fullName>
    </recommendedName>
</protein>